<dbReference type="InterPro" id="IPR036259">
    <property type="entry name" value="MFS_trans_sf"/>
</dbReference>
<proteinExistence type="inferred from homology"/>
<feature type="transmembrane region" description="Helical" evidence="8">
    <location>
        <begin position="323"/>
        <end position="344"/>
    </location>
</feature>
<dbReference type="AlphaFoldDB" id="A0A9W9FY68"/>
<dbReference type="Gene3D" id="1.20.1720.10">
    <property type="entry name" value="Multidrug resistance protein D"/>
    <property type="match status" value="1"/>
</dbReference>
<reference evidence="10" key="1">
    <citation type="submission" date="2022-11" db="EMBL/GenBank/DDBJ databases">
        <authorList>
            <person name="Petersen C."/>
        </authorList>
    </citation>
    <scope>NUCLEOTIDE SEQUENCE</scope>
    <source>
        <strain evidence="10">IBT 30069</strain>
    </source>
</reference>
<comment type="subcellular location">
    <subcellularLocation>
        <location evidence="1">Membrane</location>
        <topology evidence="1">Multi-pass membrane protein</topology>
    </subcellularLocation>
</comment>
<dbReference type="CDD" id="cd17502">
    <property type="entry name" value="MFS_Azr1_MDR_like"/>
    <property type="match status" value="1"/>
</dbReference>
<dbReference type="OrthoDB" id="10021397at2759"/>
<feature type="region of interest" description="Disordered" evidence="7">
    <location>
        <begin position="1"/>
        <end position="47"/>
    </location>
</feature>
<feature type="transmembrane region" description="Helical" evidence="8">
    <location>
        <begin position="525"/>
        <end position="545"/>
    </location>
</feature>
<evidence type="ECO:0000256" key="6">
    <source>
        <dbReference type="ARBA" id="ARBA00023180"/>
    </source>
</evidence>
<dbReference type="GO" id="GO:0022857">
    <property type="term" value="F:transmembrane transporter activity"/>
    <property type="evidence" value="ECO:0007669"/>
    <property type="project" value="InterPro"/>
</dbReference>
<protein>
    <submittedName>
        <fullName evidence="10">MFS multidrug transporter</fullName>
    </submittedName>
</protein>
<feature type="compositionally biased region" description="Basic and acidic residues" evidence="7">
    <location>
        <begin position="1"/>
        <end position="18"/>
    </location>
</feature>
<evidence type="ECO:0000256" key="7">
    <source>
        <dbReference type="SAM" id="MobiDB-lite"/>
    </source>
</evidence>
<organism evidence="10 11">
    <name type="scientific">Penicillium angulare</name>
    <dbReference type="NCBI Taxonomy" id="116970"/>
    <lineage>
        <taxon>Eukaryota</taxon>
        <taxon>Fungi</taxon>
        <taxon>Dikarya</taxon>
        <taxon>Ascomycota</taxon>
        <taxon>Pezizomycotina</taxon>
        <taxon>Eurotiomycetes</taxon>
        <taxon>Eurotiomycetidae</taxon>
        <taxon>Eurotiales</taxon>
        <taxon>Aspergillaceae</taxon>
        <taxon>Penicillium</taxon>
    </lineage>
</organism>
<reference evidence="10" key="2">
    <citation type="journal article" date="2023" name="IMA Fungus">
        <title>Comparative genomic study of the Penicillium genus elucidates a diverse pangenome and 15 lateral gene transfer events.</title>
        <authorList>
            <person name="Petersen C."/>
            <person name="Sorensen T."/>
            <person name="Nielsen M.R."/>
            <person name="Sondergaard T.E."/>
            <person name="Sorensen J.L."/>
            <person name="Fitzpatrick D.A."/>
            <person name="Frisvad J.C."/>
            <person name="Nielsen K.L."/>
        </authorList>
    </citation>
    <scope>NUCLEOTIDE SEQUENCE</scope>
    <source>
        <strain evidence="10">IBT 30069</strain>
    </source>
</reference>
<name>A0A9W9FY68_9EURO</name>
<evidence type="ECO:0000313" key="10">
    <source>
        <dbReference type="EMBL" id="KAJ5107722.1"/>
    </source>
</evidence>
<dbReference type="Gene3D" id="1.20.1250.20">
    <property type="entry name" value="MFS general substrate transporter like domains"/>
    <property type="match status" value="1"/>
</dbReference>
<dbReference type="SUPFAM" id="SSF103473">
    <property type="entry name" value="MFS general substrate transporter"/>
    <property type="match status" value="1"/>
</dbReference>
<keyword evidence="5 8" id="KW-0472">Membrane</keyword>
<feature type="transmembrane region" description="Helical" evidence="8">
    <location>
        <begin position="212"/>
        <end position="233"/>
    </location>
</feature>
<feature type="transmembrane region" description="Helical" evidence="8">
    <location>
        <begin position="181"/>
        <end position="200"/>
    </location>
</feature>
<dbReference type="GO" id="GO:0005886">
    <property type="term" value="C:plasma membrane"/>
    <property type="evidence" value="ECO:0007669"/>
    <property type="project" value="TreeGrafter"/>
</dbReference>
<keyword evidence="4 8" id="KW-1133">Transmembrane helix</keyword>
<dbReference type="InterPro" id="IPR011701">
    <property type="entry name" value="MFS"/>
</dbReference>
<evidence type="ECO:0000256" key="1">
    <source>
        <dbReference type="ARBA" id="ARBA00004141"/>
    </source>
</evidence>
<feature type="compositionally biased region" description="Polar residues" evidence="7">
    <location>
        <begin position="31"/>
        <end position="42"/>
    </location>
</feature>
<feature type="transmembrane region" description="Helical" evidence="8">
    <location>
        <begin position="386"/>
        <end position="405"/>
    </location>
</feature>
<sequence>MSLETPKPETPFKSHSGELSDSLSSEELKSQPNVGHKTTTLTGPGDQGHEWVTGFRLTNIIGAVTLAELAKATANRASQAIPHITSEFHSLEDIGWYGSAYQLASAAIQPLTGRVYANLCTKWAFVGFFAVFELGSLICGIAASSKMLIIGRAVAGMGSSGILNGALTIIAACAPIQKRPTLVGLVMGVSQVGLAAGPLIGGALTQYTTWRWCFYINLPVGGLVAIMLGFVDVPEIFPKENFTKAIRTLPGQLDLIGFALFAPSAIQLLLALQYGGNEYSWHSSRVIGLFCGAGATFILFLLWDYRQGDKAMIPFSIIRKRIVWSSSLTYGLLMSQIFCASWYLPIYFQAVKGKSPLTSGVYLLPSILAHLLTAMSSGTLVERVGYYLPFIVISGVLTAIANGLLSTLTPHTSSGKWIGYQILLGAGRALGMQMPIIAVQNVLPAPQIPVATALIMFSQMFAGALFLSFSNTILSNSLTTLIPKHAPSVSPQVVINAGATGFRSAISISQLPGVLVAYADSIDRVFYLTIGMACACFVFSCFMGWKDIRNKAVVENA</sequence>
<keyword evidence="3 8" id="KW-0812">Transmembrane</keyword>
<evidence type="ECO:0000256" key="3">
    <source>
        <dbReference type="ARBA" id="ARBA00022692"/>
    </source>
</evidence>
<evidence type="ECO:0000256" key="2">
    <source>
        <dbReference type="ARBA" id="ARBA00007520"/>
    </source>
</evidence>
<dbReference type="FunFam" id="1.20.1250.20:FF:000196">
    <property type="entry name" value="MFS toxin efflux pump (AflT)"/>
    <property type="match status" value="1"/>
</dbReference>
<feature type="transmembrane region" description="Helical" evidence="8">
    <location>
        <begin position="149"/>
        <end position="174"/>
    </location>
</feature>
<keyword evidence="6" id="KW-0325">Glycoprotein</keyword>
<feature type="transmembrane region" description="Helical" evidence="8">
    <location>
        <begin position="450"/>
        <end position="469"/>
    </location>
</feature>
<feature type="domain" description="Major facilitator superfamily (MFS) profile" evidence="9">
    <location>
        <begin position="51"/>
        <end position="548"/>
    </location>
</feature>
<gene>
    <name evidence="10" type="ORF">N7456_004397</name>
</gene>
<feature type="transmembrane region" description="Helical" evidence="8">
    <location>
        <begin position="286"/>
        <end position="303"/>
    </location>
</feature>
<evidence type="ECO:0000256" key="4">
    <source>
        <dbReference type="ARBA" id="ARBA00022989"/>
    </source>
</evidence>
<dbReference type="EMBL" id="JAPQKH010000003">
    <property type="protein sequence ID" value="KAJ5107722.1"/>
    <property type="molecule type" value="Genomic_DNA"/>
</dbReference>
<dbReference type="InterPro" id="IPR020846">
    <property type="entry name" value="MFS_dom"/>
</dbReference>
<feature type="transmembrane region" description="Helical" evidence="8">
    <location>
        <begin position="417"/>
        <end position="438"/>
    </location>
</feature>
<feature type="transmembrane region" description="Helical" evidence="8">
    <location>
        <begin position="253"/>
        <end position="274"/>
    </location>
</feature>
<feature type="transmembrane region" description="Helical" evidence="8">
    <location>
        <begin position="123"/>
        <end position="143"/>
    </location>
</feature>
<comment type="caution">
    <text evidence="10">The sequence shown here is derived from an EMBL/GenBank/DDBJ whole genome shotgun (WGS) entry which is preliminary data.</text>
</comment>
<evidence type="ECO:0000313" key="11">
    <source>
        <dbReference type="Proteomes" id="UP001149165"/>
    </source>
</evidence>
<accession>A0A9W9FY68</accession>
<dbReference type="Pfam" id="PF07690">
    <property type="entry name" value="MFS_1"/>
    <property type="match status" value="1"/>
</dbReference>
<feature type="transmembrane region" description="Helical" evidence="8">
    <location>
        <begin position="356"/>
        <end position="374"/>
    </location>
</feature>
<evidence type="ECO:0000256" key="5">
    <source>
        <dbReference type="ARBA" id="ARBA00023136"/>
    </source>
</evidence>
<keyword evidence="11" id="KW-1185">Reference proteome</keyword>
<evidence type="ECO:0000256" key="8">
    <source>
        <dbReference type="SAM" id="Phobius"/>
    </source>
</evidence>
<dbReference type="PROSITE" id="PS50850">
    <property type="entry name" value="MFS"/>
    <property type="match status" value="1"/>
</dbReference>
<dbReference type="PANTHER" id="PTHR23501:SF193">
    <property type="entry name" value="MULTIDRUG TRANSPORTER, PUTATIVE (AFU_ORTHOLOGUE AFUA_8G00940)-RELATED"/>
    <property type="match status" value="1"/>
</dbReference>
<comment type="similarity">
    <text evidence="2">Belongs to the major facilitator superfamily. TCR/Tet family.</text>
</comment>
<dbReference type="PANTHER" id="PTHR23501">
    <property type="entry name" value="MAJOR FACILITATOR SUPERFAMILY"/>
    <property type="match status" value="1"/>
</dbReference>
<evidence type="ECO:0000259" key="9">
    <source>
        <dbReference type="PROSITE" id="PS50850"/>
    </source>
</evidence>
<dbReference type="Proteomes" id="UP001149165">
    <property type="component" value="Unassembled WGS sequence"/>
</dbReference>